<sequence>MVNRLHSFSAEAGFSWSPNKYLLAAGSTFEDSTLEIFKLDLDRDSSQYKTTIKTGFNAIAWGSVNSQKTYGIIATGKEHGELELWDPLAILNHKNSEECLMMKNTMHTSKINSLDFNLFQTNLLASVGNQNEVYIWDLNNPHTPYGPRSSKMDHVRTVAWNGQVQHILSTASTNGFTTIWDLRNKKEIMILPQHSNPISSIAWHPDNATQIITASDDATMSLWDLRHAHAPEKTLKGHSGSVLSISWCRQDPNLLTSSGSDGQILLWNPNTAELHGKIADYNEGAFQVNWCPHQPHLLASASLEGSIDIHSIQSFKLKSSPRWLRRPIGTSFGHSGKLVTFQKKTVHITSIDTDPDIIKRSEQLESATSDLASVDAFIQDRIRISNKEDWKLLRTLFSDNAREQVIRHLGFQKEHILSTAQSLNNRCPPKTISALFTSETESFFSQMTPLDLLPKSPIDRSITEAIVLGDFETAVDLCLNSERYPDALLIASCGGSELFELVQKVYIERYASRHSYLLVLKSLLDQDLGSIVNQASLDHWSLVLAILCTFSSPDEFGILGETLGDRLAGAHKSNAALVCYLVSGQFIKVSDHWISQEDQSLQELVEKVTIYRKAIHYQDQALLSEGPYPLASLYQKYCEYAQWMITQDKLQIALKYIQLVPSQFPGRQKLLLSIQQSSPPGSDHYYTAPRQWH</sequence>
<comment type="subcellular location">
    <subcellularLocation>
        <location evidence="1">Endoplasmic reticulum</location>
    </subcellularLocation>
</comment>
<evidence type="ECO:0000256" key="7">
    <source>
        <dbReference type="ARBA" id="ARBA00022737"/>
    </source>
</evidence>
<evidence type="ECO:0000313" key="14">
    <source>
        <dbReference type="EMBL" id="KAG1307534.1"/>
    </source>
</evidence>
<dbReference type="Proteomes" id="UP000716291">
    <property type="component" value="Unassembled WGS sequence"/>
</dbReference>
<gene>
    <name evidence="14" type="ORF">G6F64_006745</name>
</gene>
<reference evidence="14" key="1">
    <citation type="journal article" date="2020" name="Microb. Genom.">
        <title>Genetic diversity of clinical and environmental Mucorales isolates obtained from an investigation of mucormycosis cases among solid organ transplant recipients.</title>
        <authorList>
            <person name="Nguyen M.H."/>
            <person name="Kaul D."/>
            <person name="Muto C."/>
            <person name="Cheng S.J."/>
            <person name="Richter R.A."/>
            <person name="Bruno V.M."/>
            <person name="Liu G."/>
            <person name="Beyhan S."/>
            <person name="Sundermann A.J."/>
            <person name="Mounaud S."/>
            <person name="Pasculle A.W."/>
            <person name="Nierman W.C."/>
            <person name="Driscoll E."/>
            <person name="Cumbie R."/>
            <person name="Clancy C.J."/>
            <person name="Dupont C.L."/>
        </authorList>
    </citation>
    <scope>NUCLEOTIDE SEQUENCE</scope>
    <source>
        <strain evidence="14">GL11</strain>
    </source>
</reference>
<dbReference type="SMART" id="SM00320">
    <property type="entry name" value="WD40"/>
    <property type="match status" value="6"/>
</dbReference>
<evidence type="ECO:0000259" key="13">
    <source>
        <dbReference type="Pfam" id="PF12931"/>
    </source>
</evidence>
<protein>
    <recommendedName>
        <fullName evidence="4">Protein transport protein SEC31</fullName>
    </recommendedName>
    <alternativeName>
        <fullName evidence="3">Protein transport protein sec31</fullName>
    </alternativeName>
</protein>
<keyword evidence="7" id="KW-0677">Repeat</keyword>
<name>A0A9P6X894_RHIOR</name>
<dbReference type="EMBL" id="JAANQT010000928">
    <property type="protein sequence ID" value="KAG1307534.1"/>
    <property type="molecule type" value="Genomic_DNA"/>
</dbReference>
<proteinExistence type="inferred from homology"/>
<evidence type="ECO:0000313" key="15">
    <source>
        <dbReference type="Proteomes" id="UP000716291"/>
    </source>
</evidence>
<dbReference type="GO" id="GO:0005198">
    <property type="term" value="F:structural molecule activity"/>
    <property type="evidence" value="ECO:0007669"/>
    <property type="project" value="TreeGrafter"/>
</dbReference>
<comment type="caution">
    <text evidence="14">The sequence shown here is derived from an EMBL/GenBank/DDBJ whole genome shotgun (WGS) entry which is preliminary data.</text>
</comment>
<dbReference type="Gene3D" id="2.130.10.10">
    <property type="entry name" value="YVTN repeat-like/Quinoprotein amine dehydrogenase"/>
    <property type="match status" value="1"/>
</dbReference>
<keyword evidence="10" id="KW-0653">Protein transport</keyword>
<dbReference type="PROSITE" id="PS50082">
    <property type="entry name" value="WD_REPEATS_2"/>
    <property type="match status" value="3"/>
</dbReference>
<evidence type="ECO:0000256" key="5">
    <source>
        <dbReference type="ARBA" id="ARBA00022448"/>
    </source>
</evidence>
<dbReference type="Pfam" id="PF12931">
    <property type="entry name" value="TPR_Sec16"/>
    <property type="match status" value="1"/>
</dbReference>
<dbReference type="PROSITE" id="PS50294">
    <property type="entry name" value="WD_REPEATS_REGION"/>
    <property type="match status" value="2"/>
</dbReference>
<dbReference type="PANTHER" id="PTHR13923:SF11">
    <property type="entry name" value="SECRETORY 31, ISOFORM D"/>
    <property type="match status" value="1"/>
</dbReference>
<evidence type="ECO:0000256" key="8">
    <source>
        <dbReference type="ARBA" id="ARBA00022824"/>
    </source>
</evidence>
<keyword evidence="6 12" id="KW-0853">WD repeat</keyword>
<evidence type="ECO:0000256" key="9">
    <source>
        <dbReference type="ARBA" id="ARBA00022892"/>
    </source>
</evidence>
<accession>A0A9P6X894</accession>
<dbReference type="InterPro" id="IPR024298">
    <property type="entry name" value="Sec16_Sec23-bd"/>
</dbReference>
<dbReference type="Gene3D" id="1.25.40.1030">
    <property type="match status" value="1"/>
</dbReference>
<evidence type="ECO:0000256" key="10">
    <source>
        <dbReference type="ARBA" id="ARBA00022927"/>
    </source>
</evidence>
<dbReference type="InterPro" id="IPR040251">
    <property type="entry name" value="SEC31-like"/>
</dbReference>
<evidence type="ECO:0000256" key="12">
    <source>
        <dbReference type="PROSITE-ProRule" id="PRU00221"/>
    </source>
</evidence>
<evidence type="ECO:0000256" key="11">
    <source>
        <dbReference type="ARBA" id="ARBA00025471"/>
    </source>
</evidence>
<dbReference type="InterPro" id="IPR001680">
    <property type="entry name" value="WD40_rpt"/>
</dbReference>
<feature type="domain" description="Sec16 Sec23-binding" evidence="13">
    <location>
        <begin position="462"/>
        <end position="589"/>
    </location>
</feature>
<comment type="similarity">
    <text evidence="2">Belongs to the WD repeat SEC31 family.</text>
</comment>
<dbReference type="GO" id="GO:0070971">
    <property type="term" value="C:endoplasmic reticulum exit site"/>
    <property type="evidence" value="ECO:0007669"/>
    <property type="project" value="TreeGrafter"/>
</dbReference>
<keyword evidence="8" id="KW-0256">Endoplasmic reticulum</keyword>
<feature type="repeat" description="WD" evidence="12">
    <location>
        <begin position="191"/>
        <end position="233"/>
    </location>
</feature>
<evidence type="ECO:0000256" key="4">
    <source>
        <dbReference type="ARBA" id="ARBA00021236"/>
    </source>
</evidence>
<dbReference type="GO" id="GO:0030127">
    <property type="term" value="C:COPII vesicle coat"/>
    <property type="evidence" value="ECO:0007669"/>
    <property type="project" value="TreeGrafter"/>
</dbReference>
<dbReference type="SUPFAM" id="SSF50978">
    <property type="entry name" value="WD40 repeat-like"/>
    <property type="match status" value="1"/>
</dbReference>
<dbReference type="GO" id="GO:0015031">
    <property type="term" value="P:protein transport"/>
    <property type="evidence" value="ECO:0007669"/>
    <property type="project" value="UniProtKB-KW"/>
</dbReference>
<dbReference type="Pfam" id="PF00400">
    <property type="entry name" value="WD40"/>
    <property type="match status" value="2"/>
</dbReference>
<organism evidence="14 15">
    <name type="scientific">Rhizopus oryzae</name>
    <name type="common">Mucormycosis agent</name>
    <name type="synonym">Rhizopus arrhizus var. delemar</name>
    <dbReference type="NCBI Taxonomy" id="64495"/>
    <lineage>
        <taxon>Eukaryota</taxon>
        <taxon>Fungi</taxon>
        <taxon>Fungi incertae sedis</taxon>
        <taxon>Mucoromycota</taxon>
        <taxon>Mucoromycotina</taxon>
        <taxon>Mucoromycetes</taxon>
        <taxon>Mucorales</taxon>
        <taxon>Mucorineae</taxon>
        <taxon>Rhizopodaceae</taxon>
        <taxon>Rhizopus</taxon>
    </lineage>
</organism>
<evidence type="ECO:0000256" key="2">
    <source>
        <dbReference type="ARBA" id="ARBA00009358"/>
    </source>
</evidence>
<evidence type="ECO:0000256" key="6">
    <source>
        <dbReference type="ARBA" id="ARBA00022574"/>
    </source>
</evidence>
<dbReference type="AlphaFoldDB" id="A0A9P6X894"/>
<keyword evidence="5" id="KW-0813">Transport</keyword>
<dbReference type="GO" id="GO:0007029">
    <property type="term" value="P:endoplasmic reticulum organization"/>
    <property type="evidence" value="ECO:0007669"/>
    <property type="project" value="TreeGrafter"/>
</dbReference>
<dbReference type="InterPro" id="IPR019775">
    <property type="entry name" value="WD40_repeat_CS"/>
</dbReference>
<dbReference type="PROSITE" id="PS00678">
    <property type="entry name" value="WD_REPEATS_1"/>
    <property type="match status" value="1"/>
</dbReference>
<feature type="repeat" description="WD" evidence="12">
    <location>
        <begin position="104"/>
        <end position="140"/>
    </location>
</feature>
<keyword evidence="9" id="KW-0931">ER-Golgi transport</keyword>
<keyword evidence="15" id="KW-1185">Reference proteome</keyword>
<evidence type="ECO:0000256" key="1">
    <source>
        <dbReference type="ARBA" id="ARBA00004240"/>
    </source>
</evidence>
<comment type="function">
    <text evidence="11">Component of the coat protein complex II (COPII) which promotes the formation of transport vesicles from the endoplasmic reticulum (ER). The coat has two main functions, the physical deformation of the endoplasmic reticulum membrane into vesicles and the selection of cargo molecules.</text>
</comment>
<dbReference type="InterPro" id="IPR036322">
    <property type="entry name" value="WD40_repeat_dom_sf"/>
</dbReference>
<dbReference type="GO" id="GO:0090110">
    <property type="term" value="P:COPII-coated vesicle cargo loading"/>
    <property type="evidence" value="ECO:0007669"/>
    <property type="project" value="TreeGrafter"/>
</dbReference>
<dbReference type="InterPro" id="IPR015943">
    <property type="entry name" value="WD40/YVTN_repeat-like_dom_sf"/>
</dbReference>
<evidence type="ECO:0000256" key="3">
    <source>
        <dbReference type="ARBA" id="ARBA00013507"/>
    </source>
</evidence>
<feature type="repeat" description="WD" evidence="12">
    <location>
        <begin position="235"/>
        <end position="268"/>
    </location>
</feature>
<dbReference type="PANTHER" id="PTHR13923">
    <property type="entry name" value="SEC31-RELATED PROTEIN"/>
    <property type="match status" value="1"/>
</dbReference>